<protein>
    <submittedName>
        <fullName evidence="2">Uncharacterized protein</fullName>
    </submittedName>
</protein>
<dbReference type="PATRIC" id="fig|172049.5.peg.1519"/>
<accession>A0A101EMS0</accession>
<feature type="transmembrane region" description="Helical" evidence="1">
    <location>
        <begin position="7"/>
        <end position="28"/>
    </location>
</feature>
<keyword evidence="1" id="KW-0812">Transmembrane</keyword>
<keyword evidence="1" id="KW-1133">Transmembrane helix</keyword>
<dbReference type="AlphaFoldDB" id="A0A101EMS0"/>
<gene>
    <name evidence="2" type="ORF">XD54_0746</name>
</gene>
<evidence type="ECO:0000313" key="3">
    <source>
        <dbReference type="Proteomes" id="UP000053911"/>
    </source>
</evidence>
<dbReference type="RefSeq" id="WP_283217446.1">
    <property type="nucleotide sequence ID" value="NZ_LGFD01000010.1"/>
</dbReference>
<comment type="caution">
    <text evidence="2">The sequence shown here is derived from an EMBL/GenBank/DDBJ whole genome shotgun (WGS) entry which is preliminary data.</text>
</comment>
<organism evidence="2 3">
    <name type="scientific">Thermococcus sibiricus</name>
    <dbReference type="NCBI Taxonomy" id="172049"/>
    <lineage>
        <taxon>Archaea</taxon>
        <taxon>Methanobacteriati</taxon>
        <taxon>Methanobacteriota</taxon>
        <taxon>Thermococci</taxon>
        <taxon>Thermococcales</taxon>
        <taxon>Thermococcaceae</taxon>
        <taxon>Thermococcus</taxon>
    </lineage>
</organism>
<keyword evidence="1" id="KW-0472">Membrane</keyword>
<reference evidence="3" key="1">
    <citation type="journal article" date="2015" name="MBio">
        <title>Genome-Resolved Metagenomic Analysis Reveals Roles for Candidate Phyla and Other Microbial Community Members in Biogeochemical Transformations in Oil Reservoirs.</title>
        <authorList>
            <person name="Hu P."/>
            <person name="Tom L."/>
            <person name="Singh A."/>
            <person name="Thomas B.C."/>
            <person name="Baker B.J."/>
            <person name="Piceno Y.M."/>
            <person name="Andersen G.L."/>
            <person name="Banfield J.F."/>
        </authorList>
    </citation>
    <scope>NUCLEOTIDE SEQUENCE [LARGE SCALE GENOMIC DNA]</scope>
</reference>
<sequence>MRSIFKVIGWLFFIVGITLLISTLAGWIPPDYLGSLTESTTSTEESYKVSYRWSDTSPTLLISIQGYPRNITILLSDPDGITIKKEKITKEELLDEKELITVNFEYYDFKLGEYTLIIYDSSHDNILYKTSLELFKPPKVSIGNIDPEVTVSYDRFRDKIVYNFKDIHINVTNLNPTPAKIRSQIEIISQNNKKLLPIDCIYIPPTSSVLLKPQYYLLEFTTEPTENQVTIKVTVYDCHTGEQLDMAGHIIRVT</sequence>
<dbReference type="EMBL" id="LGFD01000010">
    <property type="protein sequence ID" value="KUK18019.1"/>
    <property type="molecule type" value="Genomic_DNA"/>
</dbReference>
<name>A0A101EMS0_9EURY</name>
<evidence type="ECO:0000313" key="2">
    <source>
        <dbReference type="EMBL" id="KUK18019.1"/>
    </source>
</evidence>
<dbReference type="Proteomes" id="UP000053911">
    <property type="component" value="Unassembled WGS sequence"/>
</dbReference>
<proteinExistence type="predicted"/>
<evidence type="ECO:0000256" key="1">
    <source>
        <dbReference type="SAM" id="Phobius"/>
    </source>
</evidence>